<dbReference type="EMBL" id="BLLF01001369">
    <property type="protein sequence ID" value="GFH18858.1"/>
    <property type="molecule type" value="Genomic_DNA"/>
</dbReference>
<evidence type="ECO:0000256" key="2">
    <source>
        <dbReference type="ARBA" id="ARBA00022737"/>
    </source>
</evidence>
<dbReference type="GO" id="GO:0005737">
    <property type="term" value="C:cytoplasm"/>
    <property type="evidence" value="ECO:0007669"/>
    <property type="project" value="TreeGrafter"/>
</dbReference>
<dbReference type="InterPro" id="IPR036322">
    <property type="entry name" value="WD40_repeat_dom_sf"/>
</dbReference>
<dbReference type="PANTHER" id="PTHR15574">
    <property type="entry name" value="WD REPEAT DOMAIN-CONTAINING FAMILY"/>
    <property type="match status" value="1"/>
</dbReference>
<dbReference type="Proteomes" id="UP000485058">
    <property type="component" value="Unassembled WGS sequence"/>
</dbReference>
<feature type="non-terminal residue" evidence="3">
    <location>
        <position position="1"/>
    </location>
</feature>
<dbReference type="GO" id="GO:0080008">
    <property type="term" value="C:Cul4-RING E3 ubiquitin ligase complex"/>
    <property type="evidence" value="ECO:0007669"/>
    <property type="project" value="TreeGrafter"/>
</dbReference>
<sequence length="160" mass="17636">MGLPTAGASIANTSSPSGVNFFGSEEDYVISGSDCGHIFIWDRRSGRLLRVMMADEWVVNCLEPHPLQALVLASSGIQEDIKIWSPTAAEPQFTAAATMEEVATTNTSRRQRAARRLGLRHDLLFSLVDQRHKRMKEEHAELRRDIEALDRGVGGGDMTA</sequence>
<evidence type="ECO:0000313" key="3">
    <source>
        <dbReference type="EMBL" id="GFH18858.1"/>
    </source>
</evidence>
<dbReference type="SUPFAM" id="SSF50978">
    <property type="entry name" value="WD40 repeat-like"/>
    <property type="match status" value="1"/>
</dbReference>
<dbReference type="PANTHER" id="PTHR15574:SF21">
    <property type="entry name" value="DDB1- AND CUL4-ASSOCIATED FACTOR 8"/>
    <property type="match status" value="1"/>
</dbReference>
<protein>
    <submittedName>
        <fullName evidence="3">WD_REPEATS_REGION domain-containing protein</fullName>
    </submittedName>
</protein>
<dbReference type="Gene3D" id="2.130.10.10">
    <property type="entry name" value="YVTN repeat-like/Quinoprotein amine dehydrogenase"/>
    <property type="match status" value="1"/>
</dbReference>
<evidence type="ECO:0000256" key="1">
    <source>
        <dbReference type="ARBA" id="ARBA00022574"/>
    </source>
</evidence>
<dbReference type="SMART" id="SM00320">
    <property type="entry name" value="WD40"/>
    <property type="match status" value="2"/>
</dbReference>
<dbReference type="AlphaFoldDB" id="A0A699ZJW8"/>
<name>A0A699ZJW8_HAELA</name>
<feature type="non-terminal residue" evidence="3">
    <location>
        <position position="160"/>
    </location>
</feature>
<evidence type="ECO:0000313" key="4">
    <source>
        <dbReference type="Proteomes" id="UP000485058"/>
    </source>
</evidence>
<organism evidence="3 4">
    <name type="scientific">Haematococcus lacustris</name>
    <name type="common">Green alga</name>
    <name type="synonym">Haematococcus pluvialis</name>
    <dbReference type="NCBI Taxonomy" id="44745"/>
    <lineage>
        <taxon>Eukaryota</taxon>
        <taxon>Viridiplantae</taxon>
        <taxon>Chlorophyta</taxon>
        <taxon>core chlorophytes</taxon>
        <taxon>Chlorophyceae</taxon>
        <taxon>CS clade</taxon>
        <taxon>Chlamydomonadales</taxon>
        <taxon>Haematococcaceae</taxon>
        <taxon>Haematococcus</taxon>
    </lineage>
</organism>
<dbReference type="InterPro" id="IPR001680">
    <property type="entry name" value="WD40_rpt"/>
</dbReference>
<dbReference type="InterPro" id="IPR015943">
    <property type="entry name" value="WD40/YVTN_repeat-like_dom_sf"/>
</dbReference>
<keyword evidence="2" id="KW-0677">Repeat</keyword>
<reference evidence="3 4" key="1">
    <citation type="submission" date="2020-02" db="EMBL/GenBank/DDBJ databases">
        <title>Draft genome sequence of Haematococcus lacustris strain NIES-144.</title>
        <authorList>
            <person name="Morimoto D."/>
            <person name="Nakagawa S."/>
            <person name="Yoshida T."/>
            <person name="Sawayama S."/>
        </authorList>
    </citation>
    <scope>NUCLEOTIDE SEQUENCE [LARGE SCALE GENOMIC DNA]</scope>
    <source>
        <strain evidence="3 4">NIES-144</strain>
    </source>
</reference>
<keyword evidence="1" id="KW-0853">WD repeat</keyword>
<accession>A0A699ZJW8</accession>
<dbReference type="InterPro" id="IPR045151">
    <property type="entry name" value="DCAF8"/>
</dbReference>
<keyword evidence="4" id="KW-1185">Reference proteome</keyword>
<comment type="caution">
    <text evidence="3">The sequence shown here is derived from an EMBL/GenBank/DDBJ whole genome shotgun (WGS) entry which is preliminary data.</text>
</comment>
<gene>
    <name evidence="3" type="ORF">HaLaN_15726</name>
</gene>
<proteinExistence type="predicted"/>